<sequence length="34" mass="3603">MAGLTWRSAARLADGDELVSSVQGIGELRQRCVG</sequence>
<protein>
    <submittedName>
        <fullName evidence="1">Fumarylacetoacetate hydrolase family protein</fullName>
    </submittedName>
</protein>
<name>A0ABU3UGZ5_9ACTN</name>
<gene>
    <name evidence="1" type="ORF">PU648_12615</name>
</gene>
<organism evidence="1 2">
    <name type="scientific">Streptomyces mirabilis</name>
    <dbReference type="NCBI Taxonomy" id="68239"/>
    <lineage>
        <taxon>Bacteria</taxon>
        <taxon>Bacillati</taxon>
        <taxon>Actinomycetota</taxon>
        <taxon>Actinomycetes</taxon>
        <taxon>Kitasatosporales</taxon>
        <taxon>Streptomycetaceae</taxon>
        <taxon>Streptomyces</taxon>
    </lineage>
</organism>
<dbReference type="GO" id="GO:0016787">
    <property type="term" value="F:hydrolase activity"/>
    <property type="evidence" value="ECO:0007669"/>
    <property type="project" value="UniProtKB-KW"/>
</dbReference>
<reference evidence="1 2" key="1">
    <citation type="submission" date="2023-02" db="EMBL/GenBank/DDBJ databases">
        <authorList>
            <person name="Maleckis M."/>
        </authorList>
    </citation>
    <scope>NUCLEOTIDE SEQUENCE [LARGE SCALE GENOMIC DNA]</scope>
    <source>
        <strain evidence="1 2">P8-A2</strain>
    </source>
</reference>
<evidence type="ECO:0000313" key="1">
    <source>
        <dbReference type="EMBL" id="MDU8993187.1"/>
    </source>
</evidence>
<dbReference type="Proteomes" id="UP001257627">
    <property type="component" value="Unassembled WGS sequence"/>
</dbReference>
<comment type="caution">
    <text evidence="1">The sequence shown here is derived from an EMBL/GenBank/DDBJ whole genome shotgun (WGS) entry which is preliminary data.</text>
</comment>
<accession>A0ABU3UGZ5</accession>
<dbReference type="EMBL" id="JARAKF010000001">
    <property type="protein sequence ID" value="MDU8993187.1"/>
    <property type="molecule type" value="Genomic_DNA"/>
</dbReference>
<proteinExistence type="predicted"/>
<evidence type="ECO:0000313" key="2">
    <source>
        <dbReference type="Proteomes" id="UP001257627"/>
    </source>
</evidence>
<dbReference type="RefSeq" id="WP_143609722.1">
    <property type="nucleotide sequence ID" value="NZ_CP107955.1"/>
</dbReference>
<keyword evidence="1" id="KW-0378">Hydrolase</keyword>
<keyword evidence="2" id="KW-1185">Reference proteome</keyword>